<dbReference type="Proteomes" id="UP000198823">
    <property type="component" value="Unassembled WGS sequence"/>
</dbReference>
<evidence type="ECO:0000313" key="3">
    <source>
        <dbReference type="EMBL" id="SDD84195.1"/>
    </source>
</evidence>
<protein>
    <submittedName>
        <fullName evidence="2">Class I SAM-dependent methyltransferase</fullName>
    </submittedName>
    <submittedName>
        <fullName evidence="3">Methyltransferase domain-containing protein</fullName>
    </submittedName>
</protein>
<dbReference type="Proteomes" id="UP000272481">
    <property type="component" value="Unassembled WGS sequence"/>
</dbReference>
<evidence type="ECO:0000313" key="5">
    <source>
        <dbReference type="Proteomes" id="UP000272481"/>
    </source>
</evidence>
<gene>
    <name evidence="2" type="ORF">EJA12_07715</name>
    <name evidence="3" type="ORF">SAMN04488126_101266</name>
</gene>
<dbReference type="RefSeq" id="WP_092093527.1">
    <property type="nucleotide sequence ID" value="NZ_FNAR01000001.1"/>
</dbReference>
<reference evidence="3 4" key="1">
    <citation type="submission" date="2016-10" db="EMBL/GenBank/DDBJ databases">
        <authorList>
            <person name="de Groot N.N."/>
        </authorList>
    </citation>
    <scope>NUCLEOTIDE SEQUENCE [LARGE SCALE GENOMIC DNA]</scope>
    <source>
        <strain evidence="3 4">CGMCC 1.6762</strain>
    </source>
</reference>
<sequence>MKNDSSSKIIPFYGGIKPKLFEIERRCMDRKGKVIEYLDERLPDGLVLDVGAGNGFTAEKLSREGRLVLPMEPDEKMIDRSKNLIWCNGVAQSIPFHANTFDAMYSTWAFFFDGIKDIDEGLSEVERVVKDGGRIVIVDNYGDDEFCSYSPNDITSSVDPWVQRGYEYEVIHTEFIFDHVREAKELLTFYFGEQGNQVNTTTLEYKVVAYTKVLSKSDR</sequence>
<organism evidence="3 4">
    <name type="scientific">Bhargavaea beijingensis</name>
    <dbReference type="NCBI Taxonomy" id="426756"/>
    <lineage>
        <taxon>Bacteria</taxon>
        <taxon>Bacillati</taxon>
        <taxon>Bacillota</taxon>
        <taxon>Bacilli</taxon>
        <taxon>Bacillales</taxon>
        <taxon>Caryophanaceae</taxon>
        <taxon>Bhargavaea</taxon>
    </lineage>
</organism>
<dbReference type="OrthoDB" id="43862at2"/>
<keyword evidence="3" id="KW-0808">Transferase</keyword>
<evidence type="ECO:0000313" key="4">
    <source>
        <dbReference type="Proteomes" id="UP000198823"/>
    </source>
</evidence>
<feature type="domain" description="Methyltransferase type 11" evidence="1">
    <location>
        <begin position="48"/>
        <end position="137"/>
    </location>
</feature>
<evidence type="ECO:0000259" key="1">
    <source>
        <dbReference type="Pfam" id="PF08241"/>
    </source>
</evidence>
<keyword evidence="5" id="KW-1185">Reference proteome</keyword>
<dbReference type="GO" id="GO:0032259">
    <property type="term" value="P:methylation"/>
    <property type="evidence" value="ECO:0007669"/>
    <property type="project" value="UniProtKB-KW"/>
</dbReference>
<dbReference type="EMBL" id="RWGW01000011">
    <property type="protein sequence ID" value="RSK31868.1"/>
    <property type="molecule type" value="Genomic_DNA"/>
</dbReference>
<dbReference type="CDD" id="cd02440">
    <property type="entry name" value="AdoMet_MTases"/>
    <property type="match status" value="1"/>
</dbReference>
<dbReference type="Gene3D" id="3.40.50.150">
    <property type="entry name" value="Vaccinia Virus protein VP39"/>
    <property type="match status" value="1"/>
</dbReference>
<accession>A0A1G6Y3I8</accession>
<dbReference type="AlphaFoldDB" id="A0A1G6Y3I8"/>
<dbReference type="SUPFAM" id="SSF53335">
    <property type="entry name" value="S-adenosyl-L-methionine-dependent methyltransferases"/>
    <property type="match status" value="1"/>
</dbReference>
<dbReference type="Pfam" id="PF08241">
    <property type="entry name" value="Methyltransf_11"/>
    <property type="match status" value="1"/>
</dbReference>
<evidence type="ECO:0000313" key="2">
    <source>
        <dbReference type="EMBL" id="RSK31868.1"/>
    </source>
</evidence>
<keyword evidence="3" id="KW-0489">Methyltransferase</keyword>
<dbReference type="InterPro" id="IPR013216">
    <property type="entry name" value="Methyltransf_11"/>
</dbReference>
<dbReference type="GO" id="GO:0008757">
    <property type="term" value="F:S-adenosylmethionine-dependent methyltransferase activity"/>
    <property type="evidence" value="ECO:0007669"/>
    <property type="project" value="InterPro"/>
</dbReference>
<dbReference type="EMBL" id="FNAR01000001">
    <property type="protein sequence ID" value="SDD84195.1"/>
    <property type="molecule type" value="Genomic_DNA"/>
</dbReference>
<dbReference type="InterPro" id="IPR029063">
    <property type="entry name" value="SAM-dependent_MTases_sf"/>
</dbReference>
<proteinExistence type="predicted"/>
<name>A0A1G6Y3I8_9BACL</name>
<reference evidence="2 5" key="2">
    <citation type="submission" date="2018-12" db="EMBL/GenBank/DDBJ databases">
        <title>Comparitive functional genomics of dry heat resistant strains isolated from the viking spacecraft.</title>
        <authorList>
            <person name="Seuylemezian A."/>
            <person name="Vaishampayan P."/>
        </authorList>
    </citation>
    <scope>NUCLEOTIDE SEQUENCE [LARGE SCALE GENOMIC DNA]</scope>
    <source>
        <strain evidence="2 5">M6-11</strain>
    </source>
</reference>
<dbReference type="STRING" id="426756.SAMN04488126_101266"/>